<evidence type="ECO:0000256" key="8">
    <source>
        <dbReference type="ARBA" id="ARBA00022723"/>
    </source>
</evidence>
<dbReference type="PRINTS" id="PR01259">
    <property type="entry name" value="NACAEXCHNGR"/>
</dbReference>
<feature type="domain" description="Calx-beta" evidence="21">
    <location>
        <begin position="358"/>
        <end position="455"/>
    </location>
</feature>
<evidence type="ECO:0000313" key="23">
    <source>
        <dbReference type="Proteomes" id="UP000008144"/>
    </source>
</evidence>
<feature type="domain" description="Calx-beta" evidence="21">
    <location>
        <begin position="477"/>
        <end position="575"/>
    </location>
</feature>
<feature type="transmembrane region" description="Helical" evidence="20">
    <location>
        <begin position="137"/>
        <end position="158"/>
    </location>
</feature>
<dbReference type="HOGENOM" id="CLU_012872_1_0_1"/>
<reference evidence="23" key="1">
    <citation type="journal article" date="2002" name="Science">
        <title>The draft genome of Ciona intestinalis: insights into chordate and vertebrate origins.</title>
        <authorList>
            <person name="Dehal P."/>
            <person name="Satou Y."/>
            <person name="Campbell R.K."/>
            <person name="Chapman J."/>
            <person name="Degnan B."/>
            <person name="De Tomaso A."/>
            <person name="Davidson B."/>
            <person name="Di Gregorio A."/>
            <person name="Gelpke M."/>
            <person name="Goodstein D.M."/>
            <person name="Harafuji N."/>
            <person name="Hastings K.E."/>
            <person name="Ho I."/>
            <person name="Hotta K."/>
            <person name="Huang W."/>
            <person name="Kawashima T."/>
            <person name="Lemaire P."/>
            <person name="Martinez D."/>
            <person name="Meinertzhagen I.A."/>
            <person name="Necula S."/>
            <person name="Nonaka M."/>
            <person name="Putnam N."/>
            <person name="Rash S."/>
            <person name="Saiga H."/>
            <person name="Satake M."/>
            <person name="Terry A."/>
            <person name="Yamada L."/>
            <person name="Wang H.G."/>
            <person name="Awazu S."/>
            <person name="Azumi K."/>
            <person name="Boore J."/>
            <person name="Branno M."/>
            <person name="Chin-Bow S."/>
            <person name="DeSantis R."/>
            <person name="Doyle S."/>
            <person name="Francino P."/>
            <person name="Keys D.N."/>
            <person name="Haga S."/>
            <person name="Hayashi H."/>
            <person name="Hino K."/>
            <person name="Imai K.S."/>
            <person name="Inaba K."/>
            <person name="Kano S."/>
            <person name="Kobayashi K."/>
            <person name="Kobayashi M."/>
            <person name="Lee B.I."/>
            <person name="Makabe K.W."/>
            <person name="Manohar C."/>
            <person name="Matassi G."/>
            <person name="Medina M."/>
            <person name="Mochizuki Y."/>
            <person name="Mount S."/>
            <person name="Morishita T."/>
            <person name="Miura S."/>
            <person name="Nakayama A."/>
            <person name="Nishizaka S."/>
            <person name="Nomoto H."/>
            <person name="Ohta F."/>
            <person name="Oishi K."/>
            <person name="Rigoutsos I."/>
            <person name="Sano M."/>
            <person name="Sasaki A."/>
            <person name="Sasakura Y."/>
            <person name="Shoguchi E."/>
            <person name="Shin-i T."/>
            <person name="Spagnuolo A."/>
            <person name="Stainier D."/>
            <person name="Suzuki M.M."/>
            <person name="Tassy O."/>
            <person name="Takatori N."/>
            <person name="Tokuoka M."/>
            <person name="Yagi K."/>
            <person name="Yoshizaki F."/>
            <person name="Wada S."/>
            <person name="Zhang C."/>
            <person name="Hyatt P.D."/>
            <person name="Larimer F."/>
            <person name="Detter C."/>
            <person name="Doggett N."/>
            <person name="Glavina T."/>
            <person name="Hawkins T."/>
            <person name="Richardson P."/>
            <person name="Lucas S."/>
            <person name="Kohara Y."/>
            <person name="Levine M."/>
            <person name="Satoh N."/>
            <person name="Rokhsar D.S."/>
        </authorList>
    </citation>
    <scope>NUCLEOTIDE SEQUENCE [LARGE SCALE GENOMIC DNA]</scope>
</reference>
<name>F6YY65_CIOIN</name>
<comment type="subcellular location">
    <subcellularLocation>
        <location evidence="1">Cell membrane</location>
        <topology evidence="1">Multi-pass membrane protein</topology>
    </subcellularLocation>
</comment>
<proteinExistence type="inferred from homology"/>
<evidence type="ECO:0000256" key="2">
    <source>
        <dbReference type="ARBA" id="ARBA00007489"/>
    </source>
</evidence>
<evidence type="ECO:0000259" key="21">
    <source>
        <dbReference type="SMART" id="SM00237"/>
    </source>
</evidence>
<evidence type="ECO:0000256" key="17">
    <source>
        <dbReference type="ARBA" id="ARBA00023180"/>
    </source>
</evidence>
<dbReference type="Gene3D" id="1.20.1420.30">
    <property type="entry name" value="NCX, central ion-binding region"/>
    <property type="match status" value="2"/>
</dbReference>
<keyword evidence="13 20" id="KW-1133">Transmembrane helix</keyword>
<dbReference type="GeneTree" id="ENSGT00940000158344"/>
<evidence type="ECO:0000256" key="13">
    <source>
        <dbReference type="ARBA" id="ARBA00022989"/>
    </source>
</evidence>
<evidence type="ECO:0000256" key="3">
    <source>
        <dbReference type="ARBA" id="ARBA00022448"/>
    </source>
</evidence>
<evidence type="ECO:0000256" key="12">
    <source>
        <dbReference type="ARBA" id="ARBA00022860"/>
    </source>
</evidence>
<dbReference type="GO" id="GO:0098703">
    <property type="term" value="P:calcium ion import across plasma membrane"/>
    <property type="evidence" value="ECO:0000318"/>
    <property type="project" value="GO_Central"/>
</dbReference>
<dbReference type="AlphaFoldDB" id="F6YY65"/>
<dbReference type="PANTHER" id="PTHR11878">
    <property type="entry name" value="SODIUM/CALCIUM EXCHANGER"/>
    <property type="match status" value="1"/>
</dbReference>
<comment type="similarity">
    <text evidence="2">Belongs to the Ca(2+):cation antiporter (CaCA) (TC 2.A.19) family. SLC8 subfamily.</text>
</comment>
<keyword evidence="14" id="KW-0915">Sodium</keyword>
<dbReference type="GO" id="GO:0005516">
    <property type="term" value="F:calmodulin binding"/>
    <property type="evidence" value="ECO:0007669"/>
    <property type="project" value="UniProtKB-KW"/>
</dbReference>
<dbReference type="GO" id="GO:0030424">
    <property type="term" value="C:axon"/>
    <property type="evidence" value="ECO:0000318"/>
    <property type="project" value="GO_Central"/>
</dbReference>
<dbReference type="Proteomes" id="UP000008144">
    <property type="component" value="Chromosome 8"/>
</dbReference>
<evidence type="ECO:0000256" key="16">
    <source>
        <dbReference type="ARBA" id="ARBA00023136"/>
    </source>
</evidence>
<keyword evidence="3" id="KW-0813">Transport</keyword>
<keyword evidence="4" id="KW-0050">Antiport</keyword>
<evidence type="ECO:0000256" key="1">
    <source>
        <dbReference type="ARBA" id="ARBA00004651"/>
    </source>
</evidence>
<dbReference type="GO" id="GO:0046872">
    <property type="term" value="F:metal ion binding"/>
    <property type="evidence" value="ECO:0007669"/>
    <property type="project" value="UniProtKB-KW"/>
</dbReference>
<reference evidence="22" key="2">
    <citation type="journal article" date="2008" name="Genome Biol.">
        <title>Improved genome assembly and evidence-based global gene model set for the chordate Ciona intestinalis: new insight into intron and operon populations.</title>
        <authorList>
            <person name="Satou Y."/>
            <person name="Mineta K."/>
            <person name="Ogasawara M."/>
            <person name="Sasakura Y."/>
            <person name="Shoguchi E."/>
            <person name="Ueno K."/>
            <person name="Yamada L."/>
            <person name="Matsumoto J."/>
            <person name="Wasserscheid J."/>
            <person name="Dewar K."/>
            <person name="Wiley G.B."/>
            <person name="Macmil S.L."/>
            <person name="Roe B.A."/>
            <person name="Zeller R.W."/>
            <person name="Hastings K.E."/>
            <person name="Lemaire P."/>
            <person name="Lindquist E."/>
            <person name="Endo T."/>
            <person name="Hotta K."/>
            <person name="Inaba K."/>
        </authorList>
    </citation>
    <scope>NUCLEOTIDE SEQUENCE [LARGE SCALE GENOMIC DNA]</scope>
    <source>
        <strain evidence="22">wild type</strain>
    </source>
</reference>
<dbReference type="NCBIfam" id="TIGR00845">
    <property type="entry name" value="caca"/>
    <property type="match status" value="1"/>
</dbReference>
<feature type="transmembrane region" description="Helical" evidence="20">
    <location>
        <begin position="831"/>
        <end position="852"/>
    </location>
</feature>
<dbReference type="GO" id="GO:0005432">
    <property type="term" value="F:calcium:sodium antiporter activity"/>
    <property type="evidence" value="ECO:0000318"/>
    <property type="project" value="GO_Central"/>
</dbReference>
<dbReference type="Ensembl" id="ENSCINT00000024494.2">
    <property type="protein sequence ID" value="ENSCINP00000024248.2"/>
    <property type="gene ID" value="ENSCING00000005669.3"/>
</dbReference>
<sequence length="900" mass="99051">MRTDVMANNLTNITCPDYTQFRCNTGIILPLIIESTWSDGFRGFIYLTGLLWSFLAISIIADIFMCAIEVITSKTTEVKVARPDLEEGFETVKVRVWNDTVANLTLMALGSSAPEILLSVIEIVGNKFHAGELGPGTIVGSASFNLFVIIAVCVYSIPDGEKRRIHRMKVFLTTAFFAVFAYGWIYIVLAVQTPNEVEIWEACVTFAFFPVLVILAFLADKDICMKKEPKDKRLEIELGNVNEDTVLMKRPKSEDDRMQEVVSAFMRSMDKPEKITEEDASNIAALKMQVKTSTIIIRAGYQVLKYDEMPHSRAWYRVKVSRELLGGQRINPRISSNLQRPRNGAATTNQRIVEVDGLLGYDVKLTTEIEFDAVSCSVMENCGTVKIIVVRTGDLSADASVSYETFDGTANAGDDYVSVSGTLTFGPKETRKEIEIEIIDDNVWEPDETFFVKLSIPESDLKENGRNYVKLGRKVINQITIINDDEPGTIEFTKPSYLVKESIGTAYIPLQRTGADGIVNVEYRTSDVSGKDGVHYRGKQGTVTFEHGEDLKNIDIEIINDHKTKKDENFQIVLTLLQWCRIKSELMAANSKFRRVGLNDIYKPVSRSILYPALLLLFVRVLSQITILSVSGGATLGHTQKTVVTVVGDDEFDGLVRRVVAKTHLKLLKMKLGSQSWTEQFTQAMTVNGGDTESATAADYAMHFLTFGFKVIFAIVPPPSIWGGWACFAVSLGFIAILTAIVGDLAGIFGCIIGLKPTVVAITFVALGTSLPDLFASKILATTEPYADNSIGNVTGSNSVNVFLGLGLPWVIASIYWKVTANINFPVDAGSTGFSVALYSVAAIIAIATLIARHYAPILGAAELGGPKIPKIVTVVFFILLWLLYVLLSSLQAYGHIAGF</sequence>
<keyword evidence="17" id="KW-0325">Glycoprotein</keyword>
<dbReference type="SUPFAM" id="SSF141072">
    <property type="entry name" value="CalX-like"/>
    <property type="match status" value="2"/>
</dbReference>
<dbReference type="GO" id="GO:0098794">
    <property type="term" value="C:postsynapse"/>
    <property type="evidence" value="ECO:0000318"/>
    <property type="project" value="GO_Central"/>
</dbReference>
<evidence type="ECO:0000256" key="4">
    <source>
        <dbReference type="ARBA" id="ARBA00022449"/>
    </source>
</evidence>
<dbReference type="SMART" id="SM00237">
    <property type="entry name" value="Calx_beta"/>
    <property type="match status" value="2"/>
</dbReference>
<dbReference type="Gene3D" id="2.60.40.2030">
    <property type="match status" value="2"/>
</dbReference>
<dbReference type="Pfam" id="PF01699">
    <property type="entry name" value="Na_Ca_ex"/>
    <property type="match status" value="2"/>
</dbReference>
<keyword evidence="10" id="KW-0677">Repeat</keyword>
<evidence type="ECO:0000256" key="15">
    <source>
        <dbReference type="ARBA" id="ARBA00023065"/>
    </source>
</evidence>
<dbReference type="Pfam" id="PF03160">
    <property type="entry name" value="Calx-beta"/>
    <property type="match status" value="1"/>
</dbReference>
<evidence type="ECO:0000256" key="14">
    <source>
        <dbReference type="ARBA" id="ARBA00023053"/>
    </source>
</evidence>
<keyword evidence="15" id="KW-0406">Ion transport</keyword>
<evidence type="ECO:0000256" key="20">
    <source>
        <dbReference type="SAM" id="Phobius"/>
    </source>
</evidence>
<organism evidence="22 23">
    <name type="scientific">Ciona intestinalis</name>
    <name type="common">Transparent sea squirt</name>
    <name type="synonym">Ascidia intestinalis</name>
    <dbReference type="NCBI Taxonomy" id="7719"/>
    <lineage>
        <taxon>Eukaryota</taxon>
        <taxon>Metazoa</taxon>
        <taxon>Chordata</taxon>
        <taxon>Tunicata</taxon>
        <taxon>Ascidiacea</taxon>
        <taxon>Phlebobranchia</taxon>
        <taxon>Cionidae</taxon>
        <taxon>Ciona</taxon>
    </lineage>
</organism>
<dbReference type="GO" id="GO:0042383">
    <property type="term" value="C:sarcolemma"/>
    <property type="evidence" value="ECO:0000318"/>
    <property type="project" value="GO_Central"/>
</dbReference>
<reference evidence="22" key="4">
    <citation type="submission" date="2025-09" db="UniProtKB">
        <authorList>
            <consortium name="Ensembl"/>
        </authorList>
    </citation>
    <scope>IDENTIFICATION</scope>
</reference>
<feature type="transmembrane region" description="Helical" evidence="20">
    <location>
        <begin position="170"/>
        <end position="193"/>
    </location>
</feature>
<evidence type="ECO:0000256" key="11">
    <source>
        <dbReference type="ARBA" id="ARBA00022837"/>
    </source>
</evidence>
<keyword evidence="11" id="KW-0106">Calcium</keyword>
<feature type="transmembrane region" description="Helical" evidence="20">
    <location>
        <begin position="44"/>
        <end position="72"/>
    </location>
</feature>
<protein>
    <recommendedName>
        <fullName evidence="21">Calx-beta domain-containing protein</fullName>
    </recommendedName>
</protein>
<dbReference type="EMBL" id="EAAA01002734">
    <property type="status" value="NOT_ANNOTATED_CDS"/>
    <property type="molecule type" value="Genomic_DNA"/>
</dbReference>
<dbReference type="InParanoid" id="F6YY65"/>
<accession>F6YY65</accession>
<evidence type="ECO:0000256" key="5">
    <source>
        <dbReference type="ARBA" id="ARBA00022475"/>
    </source>
</evidence>
<feature type="transmembrane region" description="Helical" evidence="20">
    <location>
        <begin position="722"/>
        <end position="746"/>
    </location>
</feature>
<feature type="transmembrane region" description="Helical" evidence="20">
    <location>
        <begin position="872"/>
        <end position="894"/>
    </location>
</feature>
<keyword evidence="12" id="KW-0112">Calmodulin-binding</keyword>
<keyword evidence="23" id="KW-1185">Reference proteome</keyword>
<keyword evidence="6" id="KW-0109">Calcium transport</keyword>
<evidence type="ECO:0000256" key="19">
    <source>
        <dbReference type="ARBA" id="ARBA00033667"/>
    </source>
</evidence>
<keyword evidence="5" id="KW-1003">Cell membrane</keyword>
<evidence type="ECO:0000256" key="18">
    <source>
        <dbReference type="ARBA" id="ARBA00023201"/>
    </source>
</evidence>
<keyword evidence="18" id="KW-0739">Sodium transport</keyword>
<evidence type="ECO:0000313" key="22">
    <source>
        <dbReference type="Ensembl" id="ENSCINP00000024248.2"/>
    </source>
</evidence>
<evidence type="ECO:0000256" key="9">
    <source>
        <dbReference type="ARBA" id="ARBA00022729"/>
    </source>
</evidence>
<keyword evidence="16 20" id="KW-0472">Membrane</keyword>
<feature type="transmembrane region" description="Helical" evidence="20">
    <location>
        <begin position="800"/>
        <end position="819"/>
    </location>
</feature>
<keyword evidence="7 20" id="KW-0812">Transmembrane</keyword>
<feature type="transmembrane region" description="Helical" evidence="20">
    <location>
        <begin position="199"/>
        <end position="219"/>
    </location>
</feature>
<keyword evidence="8" id="KW-0479">Metal-binding</keyword>
<keyword evidence="9" id="KW-0732">Signal</keyword>
<dbReference type="GO" id="GO:0007154">
    <property type="term" value="P:cell communication"/>
    <property type="evidence" value="ECO:0007669"/>
    <property type="project" value="InterPro"/>
</dbReference>
<dbReference type="InterPro" id="IPR044880">
    <property type="entry name" value="NCX_ion-bd_dom_sf"/>
</dbReference>
<dbReference type="InterPro" id="IPR004836">
    <property type="entry name" value="Na_Ca_Ex"/>
</dbReference>
<dbReference type="InterPro" id="IPR051171">
    <property type="entry name" value="CaCA"/>
</dbReference>
<dbReference type="InterPro" id="IPR004837">
    <property type="entry name" value="NaCa_Exmemb"/>
</dbReference>
<dbReference type="PANTHER" id="PTHR11878:SF76">
    <property type="entry name" value="CALX-BETA DOMAIN-CONTAINING PROTEIN"/>
    <property type="match status" value="1"/>
</dbReference>
<reference evidence="22" key="3">
    <citation type="submission" date="2025-08" db="UniProtKB">
        <authorList>
            <consortium name="Ensembl"/>
        </authorList>
    </citation>
    <scope>IDENTIFICATION</scope>
</reference>
<dbReference type="InterPro" id="IPR003644">
    <property type="entry name" value="Calx_beta"/>
</dbReference>
<dbReference type="OMA" id="CMVGLKD"/>
<dbReference type="InterPro" id="IPR038081">
    <property type="entry name" value="CalX-like_sf"/>
</dbReference>
<comment type="catalytic activity">
    <reaction evidence="19">
        <text>Ca(2+)(in) + 3 Na(+)(out) = Ca(2+)(out) + 3 Na(+)(in)</text>
        <dbReference type="Rhea" id="RHEA:69955"/>
        <dbReference type="ChEBI" id="CHEBI:29101"/>
        <dbReference type="ChEBI" id="CHEBI:29108"/>
    </reaction>
</comment>
<dbReference type="EMBL" id="EAAA01002733">
    <property type="status" value="NOT_ANNOTATED_CDS"/>
    <property type="molecule type" value="Genomic_DNA"/>
</dbReference>
<evidence type="ECO:0000256" key="7">
    <source>
        <dbReference type="ARBA" id="ARBA00022692"/>
    </source>
</evidence>
<evidence type="ECO:0000256" key="6">
    <source>
        <dbReference type="ARBA" id="ARBA00022568"/>
    </source>
</evidence>
<dbReference type="GO" id="GO:0035725">
    <property type="term" value="P:sodium ion transmembrane transport"/>
    <property type="evidence" value="ECO:0000318"/>
    <property type="project" value="GO_Central"/>
</dbReference>
<evidence type="ECO:0000256" key="10">
    <source>
        <dbReference type="ARBA" id="ARBA00022737"/>
    </source>
</evidence>